<protein>
    <recommendedName>
        <fullName evidence="4">Retrotransposon gag domain-containing protein</fullName>
    </recommendedName>
</protein>
<feature type="region of interest" description="Disordered" evidence="1">
    <location>
        <begin position="25"/>
        <end position="56"/>
    </location>
</feature>
<evidence type="ECO:0000313" key="3">
    <source>
        <dbReference type="Proteomes" id="UP000222542"/>
    </source>
</evidence>
<proteinExistence type="predicted"/>
<gene>
    <name evidence="2" type="ORF">T459_20005</name>
</gene>
<accession>A0A2G2Z3D2</accession>
<evidence type="ECO:0000313" key="2">
    <source>
        <dbReference type="EMBL" id="PHT76483.1"/>
    </source>
</evidence>
<sequence>MGVLTGEVVSLKKLDLMVSELKEQLKQNRRDNSSVEDGVKASRARQSREIQSMEEEPKNKNLMGYQQGIARYFKLDFLKFSGEDVKSWLFRVKQFFKFDEIAIDQRVGLASIHLEGGLTDELNLAVKLTNPTSLPQVFKTARMQEAYLTAQAKAMRQNSFVNTQNFSSKRSSDPRFHNKPLLSTPNPDIPVAQKRVNRRRLSIKEMNGKRAQGLCYFYSEKYNPGHKCTNLK</sequence>
<evidence type="ECO:0000256" key="1">
    <source>
        <dbReference type="SAM" id="MobiDB-lite"/>
    </source>
</evidence>
<comment type="caution">
    <text evidence="2">The sequence shown here is derived from an EMBL/GenBank/DDBJ whole genome shotgun (WGS) entry which is preliminary data.</text>
</comment>
<dbReference type="AlphaFoldDB" id="A0A2G2Z3D2"/>
<dbReference type="Gramene" id="PHT76483">
    <property type="protein sequence ID" value="PHT76483"/>
    <property type="gene ID" value="T459_20005"/>
</dbReference>
<organism evidence="2 3">
    <name type="scientific">Capsicum annuum</name>
    <name type="common">Capsicum pepper</name>
    <dbReference type="NCBI Taxonomy" id="4072"/>
    <lineage>
        <taxon>Eukaryota</taxon>
        <taxon>Viridiplantae</taxon>
        <taxon>Streptophyta</taxon>
        <taxon>Embryophyta</taxon>
        <taxon>Tracheophyta</taxon>
        <taxon>Spermatophyta</taxon>
        <taxon>Magnoliopsida</taxon>
        <taxon>eudicotyledons</taxon>
        <taxon>Gunneridae</taxon>
        <taxon>Pentapetalae</taxon>
        <taxon>asterids</taxon>
        <taxon>lamiids</taxon>
        <taxon>Solanales</taxon>
        <taxon>Solanaceae</taxon>
        <taxon>Solanoideae</taxon>
        <taxon>Capsiceae</taxon>
        <taxon>Capsicum</taxon>
    </lineage>
</organism>
<evidence type="ECO:0008006" key="4">
    <source>
        <dbReference type="Google" id="ProtNLM"/>
    </source>
</evidence>
<feature type="compositionally biased region" description="Basic and acidic residues" evidence="1">
    <location>
        <begin position="25"/>
        <end position="40"/>
    </location>
</feature>
<keyword evidence="3" id="KW-1185">Reference proteome</keyword>
<dbReference type="Proteomes" id="UP000222542">
    <property type="component" value="Unassembled WGS sequence"/>
</dbReference>
<reference evidence="2 3" key="2">
    <citation type="journal article" date="2017" name="Genome Biol.">
        <title>New reference genome sequences of hot pepper reveal the massive evolution of plant disease-resistance genes by retroduplication.</title>
        <authorList>
            <person name="Kim S."/>
            <person name="Park J."/>
            <person name="Yeom S.I."/>
            <person name="Kim Y.M."/>
            <person name="Seo E."/>
            <person name="Kim K.T."/>
            <person name="Kim M.S."/>
            <person name="Lee J.M."/>
            <person name="Cheong K."/>
            <person name="Shin H.S."/>
            <person name="Kim S.B."/>
            <person name="Han K."/>
            <person name="Lee J."/>
            <person name="Park M."/>
            <person name="Lee H.A."/>
            <person name="Lee H.Y."/>
            <person name="Lee Y."/>
            <person name="Oh S."/>
            <person name="Lee J.H."/>
            <person name="Choi E."/>
            <person name="Choi E."/>
            <person name="Lee S.E."/>
            <person name="Jeon J."/>
            <person name="Kim H."/>
            <person name="Choi G."/>
            <person name="Song H."/>
            <person name="Lee J."/>
            <person name="Lee S.C."/>
            <person name="Kwon J.K."/>
            <person name="Lee H.Y."/>
            <person name="Koo N."/>
            <person name="Hong Y."/>
            <person name="Kim R.W."/>
            <person name="Kang W.H."/>
            <person name="Huh J.H."/>
            <person name="Kang B.C."/>
            <person name="Yang T.J."/>
            <person name="Lee Y.H."/>
            <person name="Bennetzen J.L."/>
            <person name="Choi D."/>
        </authorList>
    </citation>
    <scope>NUCLEOTIDE SEQUENCE [LARGE SCALE GENOMIC DNA]</scope>
    <source>
        <strain evidence="3">cv. CM334</strain>
    </source>
</reference>
<dbReference type="EMBL" id="AYRZ02000007">
    <property type="protein sequence ID" value="PHT76483.1"/>
    <property type="molecule type" value="Genomic_DNA"/>
</dbReference>
<reference evidence="2 3" key="1">
    <citation type="journal article" date="2014" name="Nat. Genet.">
        <title>Genome sequence of the hot pepper provides insights into the evolution of pungency in Capsicum species.</title>
        <authorList>
            <person name="Kim S."/>
            <person name="Park M."/>
            <person name="Yeom S.I."/>
            <person name="Kim Y.M."/>
            <person name="Lee J.M."/>
            <person name="Lee H.A."/>
            <person name="Seo E."/>
            <person name="Choi J."/>
            <person name="Cheong K."/>
            <person name="Kim K.T."/>
            <person name="Jung K."/>
            <person name="Lee G.W."/>
            <person name="Oh S.K."/>
            <person name="Bae C."/>
            <person name="Kim S.B."/>
            <person name="Lee H.Y."/>
            <person name="Kim S.Y."/>
            <person name="Kim M.S."/>
            <person name="Kang B.C."/>
            <person name="Jo Y.D."/>
            <person name="Yang H.B."/>
            <person name="Jeong H.J."/>
            <person name="Kang W.H."/>
            <person name="Kwon J.K."/>
            <person name="Shin C."/>
            <person name="Lim J.Y."/>
            <person name="Park J.H."/>
            <person name="Huh J.H."/>
            <person name="Kim J.S."/>
            <person name="Kim B.D."/>
            <person name="Cohen O."/>
            <person name="Paran I."/>
            <person name="Suh M.C."/>
            <person name="Lee S.B."/>
            <person name="Kim Y.K."/>
            <person name="Shin Y."/>
            <person name="Noh S.J."/>
            <person name="Park J."/>
            <person name="Seo Y.S."/>
            <person name="Kwon S.Y."/>
            <person name="Kim H.A."/>
            <person name="Park J.M."/>
            <person name="Kim H.J."/>
            <person name="Choi S.B."/>
            <person name="Bosland P.W."/>
            <person name="Reeves G."/>
            <person name="Jo S.H."/>
            <person name="Lee B.W."/>
            <person name="Cho H.T."/>
            <person name="Choi H.S."/>
            <person name="Lee M.S."/>
            <person name="Yu Y."/>
            <person name="Do Choi Y."/>
            <person name="Park B.S."/>
            <person name="van Deynze A."/>
            <person name="Ashrafi H."/>
            <person name="Hill T."/>
            <person name="Kim W.T."/>
            <person name="Pai H.S."/>
            <person name="Ahn H.K."/>
            <person name="Yeam I."/>
            <person name="Giovannoni J.J."/>
            <person name="Rose J.K."/>
            <person name="Sorensen I."/>
            <person name="Lee S.J."/>
            <person name="Kim R.W."/>
            <person name="Choi I.Y."/>
            <person name="Choi B.S."/>
            <person name="Lim J.S."/>
            <person name="Lee Y.H."/>
            <person name="Choi D."/>
        </authorList>
    </citation>
    <scope>NUCLEOTIDE SEQUENCE [LARGE SCALE GENOMIC DNA]</scope>
    <source>
        <strain evidence="3">cv. CM334</strain>
    </source>
</reference>
<dbReference type="OMA" id="ETIAWHR"/>
<feature type="region of interest" description="Disordered" evidence="1">
    <location>
        <begin position="164"/>
        <end position="189"/>
    </location>
</feature>
<name>A0A2G2Z3D2_CAPAN</name>